<feature type="region of interest" description="Disordered" evidence="1">
    <location>
        <begin position="1"/>
        <end position="109"/>
    </location>
</feature>
<proteinExistence type="predicted"/>
<dbReference type="EMBL" id="LFZN01000121">
    <property type="protein sequence ID" value="KXS98127.1"/>
    <property type="molecule type" value="Genomic_DNA"/>
</dbReference>
<protein>
    <submittedName>
        <fullName evidence="2">Uncharacterized protein</fullName>
    </submittedName>
</protein>
<sequence length="109" mass="11999">MSSEKTTKDKTKRNSSSSDKTKSSSDNGLEENWQNVELNEQGDPEAVSDGSLRESPELITEEEATEEFTEIDRKDIPSEENLEANGKPYGGFVSTSKPMRRGGLKGGQK</sequence>
<comment type="caution">
    <text evidence="2">The sequence shown here is derived from an EMBL/GenBank/DDBJ whole genome shotgun (WGS) entry which is preliminary data.</text>
</comment>
<evidence type="ECO:0000313" key="2">
    <source>
        <dbReference type="EMBL" id="KXS98127.1"/>
    </source>
</evidence>
<accession>A0A139H6Q3</accession>
<dbReference type="AlphaFoldDB" id="A0A139H6Q3"/>
<dbReference type="OrthoDB" id="68575at2759"/>
<reference evidence="2 3" key="1">
    <citation type="submission" date="2015-07" db="EMBL/GenBank/DDBJ databases">
        <title>Comparative genomics of the Sigatoka disease complex on banana suggests a link between parallel evolutionary changes in Pseudocercospora fijiensis and Pseudocercospora eumusae and increased virulence on the banana host.</title>
        <authorList>
            <person name="Chang T.-C."/>
            <person name="Salvucci A."/>
            <person name="Crous P.W."/>
            <person name="Stergiopoulos I."/>
        </authorList>
    </citation>
    <scope>NUCLEOTIDE SEQUENCE [LARGE SCALE GENOMIC DNA]</scope>
    <source>
        <strain evidence="2 3">CBS 114824</strain>
    </source>
</reference>
<evidence type="ECO:0000256" key="1">
    <source>
        <dbReference type="SAM" id="MobiDB-lite"/>
    </source>
</evidence>
<feature type="compositionally biased region" description="Basic residues" evidence="1">
    <location>
        <begin position="98"/>
        <end position="109"/>
    </location>
</feature>
<keyword evidence="3" id="KW-1185">Reference proteome</keyword>
<name>A0A139H6Q3_9PEZI</name>
<organism evidence="2 3">
    <name type="scientific">Pseudocercospora eumusae</name>
    <dbReference type="NCBI Taxonomy" id="321146"/>
    <lineage>
        <taxon>Eukaryota</taxon>
        <taxon>Fungi</taxon>
        <taxon>Dikarya</taxon>
        <taxon>Ascomycota</taxon>
        <taxon>Pezizomycotina</taxon>
        <taxon>Dothideomycetes</taxon>
        <taxon>Dothideomycetidae</taxon>
        <taxon>Mycosphaerellales</taxon>
        <taxon>Mycosphaerellaceae</taxon>
        <taxon>Pseudocercospora</taxon>
    </lineage>
</organism>
<evidence type="ECO:0000313" key="3">
    <source>
        <dbReference type="Proteomes" id="UP000070133"/>
    </source>
</evidence>
<feature type="compositionally biased region" description="Acidic residues" evidence="1">
    <location>
        <begin position="59"/>
        <end position="69"/>
    </location>
</feature>
<gene>
    <name evidence="2" type="ORF">AC578_9408</name>
</gene>
<dbReference type="Proteomes" id="UP000070133">
    <property type="component" value="Unassembled WGS sequence"/>
</dbReference>